<feature type="region of interest" description="Disordered" evidence="1">
    <location>
        <begin position="243"/>
        <end position="265"/>
    </location>
</feature>
<feature type="compositionally biased region" description="Polar residues" evidence="1">
    <location>
        <begin position="181"/>
        <end position="199"/>
    </location>
</feature>
<sequence length="265" mass="30093">MPIITLEVLSNSSRGEFAPEDIVEVEQSTLDSIEKTGVHFLTEKLQENENNDSKDQETPKDIPKARHDFLEYMTRSDGSVICKLCGEILQSRTHWYRHKYKLHVIQPLNPAPLFQCEQCLVYFKSRKGYIGHIASRHSEVLSDSSPVLTNSQAEALSKQTNIVETEAKEEVDPEMAIPKSSVPNYQNNGKQSKNLSINTTDLKKACKGTKGDFNNKPEIDWEEKRSKEEKLVADIIDRVRRECEAQGSGGPARRGYTRRTTVMHT</sequence>
<protein>
    <recommendedName>
        <fullName evidence="2">C2H2-type domain-containing protein</fullName>
    </recommendedName>
</protein>
<gene>
    <name evidence="3" type="ORF">BINO364_LOCUS8657</name>
</gene>
<proteinExistence type="predicted"/>
<dbReference type="SMART" id="SM00355">
    <property type="entry name" value="ZnF_C2H2"/>
    <property type="match status" value="2"/>
</dbReference>
<keyword evidence="4" id="KW-1185">Reference proteome</keyword>
<evidence type="ECO:0000259" key="2">
    <source>
        <dbReference type="PROSITE" id="PS00028"/>
    </source>
</evidence>
<dbReference type="PROSITE" id="PS00028">
    <property type="entry name" value="ZINC_FINGER_C2H2_1"/>
    <property type="match status" value="2"/>
</dbReference>
<dbReference type="Gene3D" id="3.30.160.60">
    <property type="entry name" value="Classic Zinc Finger"/>
    <property type="match status" value="1"/>
</dbReference>
<feature type="non-terminal residue" evidence="3">
    <location>
        <position position="265"/>
    </location>
</feature>
<dbReference type="AlphaFoldDB" id="A0A8J9UMR1"/>
<feature type="region of interest" description="Disordered" evidence="1">
    <location>
        <begin position="178"/>
        <end position="199"/>
    </location>
</feature>
<evidence type="ECO:0000313" key="4">
    <source>
        <dbReference type="Proteomes" id="UP000838878"/>
    </source>
</evidence>
<dbReference type="EMBL" id="OV170223">
    <property type="protein sequence ID" value="CAH0722752.1"/>
    <property type="molecule type" value="Genomic_DNA"/>
</dbReference>
<feature type="domain" description="C2H2-type" evidence="2">
    <location>
        <begin position="82"/>
        <end position="103"/>
    </location>
</feature>
<accession>A0A8J9UMR1</accession>
<dbReference type="Proteomes" id="UP000838878">
    <property type="component" value="Chromosome 3"/>
</dbReference>
<organism evidence="3 4">
    <name type="scientific">Brenthis ino</name>
    <name type="common">lesser marbled fritillary</name>
    <dbReference type="NCBI Taxonomy" id="405034"/>
    <lineage>
        <taxon>Eukaryota</taxon>
        <taxon>Metazoa</taxon>
        <taxon>Ecdysozoa</taxon>
        <taxon>Arthropoda</taxon>
        <taxon>Hexapoda</taxon>
        <taxon>Insecta</taxon>
        <taxon>Pterygota</taxon>
        <taxon>Neoptera</taxon>
        <taxon>Endopterygota</taxon>
        <taxon>Lepidoptera</taxon>
        <taxon>Glossata</taxon>
        <taxon>Ditrysia</taxon>
        <taxon>Papilionoidea</taxon>
        <taxon>Nymphalidae</taxon>
        <taxon>Heliconiinae</taxon>
        <taxon>Argynnini</taxon>
        <taxon>Brenthis</taxon>
    </lineage>
</organism>
<evidence type="ECO:0000313" key="3">
    <source>
        <dbReference type="EMBL" id="CAH0722752.1"/>
    </source>
</evidence>
<dbReference type="OrthoDB" id="6359816at2759"/>
<feature type="domain" description="C2H2-type" evidence="2">
    <location>
        <begin position="116"/>
        <end position="137"/>
    </location>
</feature>
<reference evidence="3" key="1">
    <citation type="submission" date="2021-12" db="EMBL/GenBank/DDBJ databases">
        <authorList>
            <person name="Martin H S."/>
        </authorList>
    </citation>
    <scope>NUCLEOTIDE SEQUENCE</scope>
</reference>
<feature type="region of interest" description="Disordered" evidence="1">
    <location>
        <begin position="44"/>
        <end position="63"/>
    </location>
</feature>
<dbReference type="InterPro" id="IPR013087">
    <property type="entry name" value="Znf_C2H2_type"/>
</dbReference>
<name>A0A8J9UMR1_9NEOP</name>
<evidence type="ECO:0000256" key="1">
    <source>
        <dbReference type="SAM" id="MobiDB-lite"/>
    </source>
</evidence>